<reference evidence="2" key="1">
    <citation type="submission" date="2019-05" db="EMBL/GenBank/DDBJ databases">
        <authorList>
            <consortium name="Pathogen Informatics"/>
        </authorList>
    </citation>
    <scope>NUCLEOTIDE SEQUENCE [LARGE SCALE GENOMIC DNA]</scope>
    <source>
        <strain evidence="2">NCTC12965</strain>
    </source>
</reference>
<dbReference type="AlphaFoldDB" id="A0A4U9WQ06"/>
<accession>A0A4U9WQ06</accession>
<dbReference type="SUPFAM" id="SSF51445">
    <property type="entry name" value="(Trans)glycosidases"/>
    <property type="match status" value="1"/>
</dbReference>
<protein>
    <submittedName>
        <fullName evidence="2">Glycogen debranching enzyme</fullName>
        <ecNumber evidence="2">3.2.1.-</ecNumber>
    </submittedName>
</protein>
<name>A0A4U9WQ06_SERFO</name>
<sequence length="176" mass="19317">MLGRTPAFDRDAPLFQAMLADDTLGRCKLIAEPWDIGPGAIRLVRFPAVLLSGMTISVDDIRRFWLRGDLSLGQFAQRFAASSEVFNQRGRAPYVSINMLTAHDGFTLQDVVSFKEKHNQPNGEGNRDGSDQNFSCNHGVEGLIADETVLQRRQASQRALLATLLLAQGTTDAAGR</sequence>
<organism evidence="2">
    <name type="scientific">Serratia fonticola</name>
    <dbReference type="NCBI Taxonomy" id="47917"/>
    <lineage>
        <taxon>Bacteria</taxon>
        <taxon>Pseudomonadati</taxon>
        <taxon>Pseudomonadota</taxon>
        <taxon>Gammaproteobacteria</taxon>
        <taxon>Enterobacterales</taxon>
        <taxon>Yersiniaceae</taxon>
        <taxon>Serratia</taxon>
    </lineage>
</organism>
<keyword evidence="1 2" id="KW-0326">Glycosidase</keyword>
<proteinExistence type="predicted"/>
<dbReference type="InterPro" id="IPR017853">
    <property type="entry name" value="GH"/>
</dbReference>
<dbReference type="EC" id="3.2.1.-" evidence="2"/>
<evidence type="ECO:0000256" key="1">
    <source>
        <dbReference type="ARBA" id="ARBA00023295"/>
    </source>
</evidence>
<dbReference type="Gene3D" id="3.20.20.80">
    <property type="entry name" value="Glycosidases"/>
    <property type="match status" value="1"/>
</dbReference>
<gene>
    <name evidence="2" type="primary">glgX_1</name>
    <name evidence="2" type="ORF">NCTC12965_08940</name>
</gene>
<dbReference type="PANTHER" id="PTHR43002">
    <property type="entry name" value="GLYCOGEN DEBRANCHING ENZYME"/>
    <property type="match status" value="1"/>
</dbReference>
<dbReference type="GO" id="GO:0016798">
    <property type="term" value="F:hydrolase activity, acting on glycosyl bonds"/>
    <property type="evidence" value="ECO:0007669"/>
    <property type="project" value="UniProtKB-KW"/>
</dbReference>
<evidence type="ECO:0000313" key="2">
    <source>
        <dbReference type="EMBL" id="VTR61825.1"/>
    </source>
</evidence>
<dbReference type="EMBL" id="CABEEZ010000170">
    <property type="protein sequence ID" value="VTR61825.1"/>
    <property type="molecule type" value="Genomic_DNA"/>
</dbReference>
<keyword evidence="2" id="KW-0378">Hydrolase</keyword>